<evidence type="ECO:0000313" key="1">
    <source>
        <dbReference type="EMBL" id="QCK13695.1"/>
    </source>
</evidence>
<organism evidence="1 2">
    <name type="scientific">Mangrovivirga cuniculi</name>
    <dbReference type="NCBI Taxonomy" id="2715131"/>
    <lineage>
        <taxon>Bacteria</taxon>
        <taxon>Pseudomonadati</taxon>
        <taxon>Bacteroidota</taxon>
        <taxon>Cytophagia</taxon>
        <taxon>Cytophagales</taxon>
        <taxon>Mangrovivirgaceae</taxon>
        <taxon>Mangrovivirga</taxon>
    </lineage>
</organism>
<gene>
    <name evidence="1" type="ORF">DCC35_02450</name>
</gene>
<protein>
    <submittedName>
        <fullName evidence="1">Uncharacterized protein</fullName>
    </submittedName>
</protein>
<proteinExistence type="predicted"/>
<dbReference type="PROSITE" id="PS51257">
    <property type="entry name" value="PROKAR_LIPOPROTEIN"/>
    <property type="match status" value="1"/>
</dbReference>
<sequence length="248" mass="28073">MNSMSIKSYLKFFLLASVVIISQSCKDDEETPETTLDYFPLDVGNYWVYGEDLNSDQTISDEEKLTNTVIKSDHVLDGNSYSMIETTDNSGNRIDTLYARKQGADYIIYAEDFLQFSADISQAESEVTLLMSDKNVGETWNYNFVLNSIEFDGQLIEGIELDVEVIFEMVEKGISLTTEAGTFDEVIAVEQTINLPFLFDEFESLLPVTRFYFAPEVGIILTETEIVVNEDTGETETSQNELIEYSLN</sequence>
<dbReference type="Proteomes" id="UP000298616">
    <property type="component" value="Chromosome"/>
</dbReference>
<dbReference type="EMBL" id="CP028923">
    <property type="protein sequence ID" value="QCK13695.1"/>
    <property type="molecule type" value="Genomic_DNA"/>
</dbReference>
<reference evidence="1 2" key="1">
    <citation type="submission" date="2018-04" db="EMBL/GenBank/DDBJ databases">
        <title>Complete genome uncultured novel isolate.</title>
        <authorList>
            <person name="Merlino G."/>
        </authorList>
    </citation>
    <scope>NUCLEOTIDE SEQUENCE [LARGE SCALE GENOMIC DNA]</scope>
    <source>
        <strain evidence="2">R1DC9</strain>
    </source>
</reference>
<dbReference type="AlphaFoldDB" id="A0A4D7JRZ3"/>
<dbReference type="Gene3D" id="2.40.360.20">
    <property type="match status" value="1"/>
</dbReference>
<name>A0A4D7JRZ3_9BACT</name>
<evidence type="ECO:0000313" key="2">
    <source>
        <dbReference type="Proteomes" id="UP000298616"/>
    </source>
</evidence>
<accession>A0A4D7JRZ3</accession>
<dbReference type="KEGG" id="fpf:DCC35_02450"/>
<keyword evidence="2" id="KW-1185">Reference proteome</keyword>